<accession>T1G5L2</accession>
<evidence type="ECO:0000313" key="1">
    <source>
        <dbReference type="EMBL" id="ESN98493.1"/>
    </source>
</evidence>
<dbReference type="EnsemblMetazoa" id="HelroT84632">
    <property type="protein sequence ID" value="HelroP84632"/>
    <property type="gene ID" value="HelroG84632"/>
</dbReference>
<dbReference type="PANTHER" id="PTHR14388">
    <property type="entry name" value="T CELL-SPECIFIC ADAPTER PROTEIN TSAD"/>
    <property type="match status" value="1"/>
</dbReference>
<dbReference type="EMBL" id="AMQM01005890">
    <property type="status" value="NOT_ANNOTATED_CDS"/>
    <property type="molecule type" value="Genomic_DNA"/>
</dbReference>
<dbReference type="RefSeq" id="XP_009023346.1">
    <property type="nucleotide sequence ID" value="XM_009025098.1"/>
</dbReference>
<dbReference type="PANTHER" id="PTHR14388:SF17">
    <property type="entry name" value="SH2 DOMAIN-CONTAINING PROTEIN"/>
    <property type="match status" value="1"/>
</dbReference>
<dbReference type="Proteomes" id="UP000015101">
    <property type="component" value="Unassembled WGS sequence"/>
</dbReference>
<organism evidence="2 3">
    <name type="scientific">Helobdella robusta</name>
    <name type="common">Californian leech</name>
    <dbReference type="NCBI Taxonomy" id="6412"/>
    <lineage>
        <taxon>Eukaryota</taxon>
        <taxon>Metazoa</taxon>
        <taxon>Spiralia</taxon>
        <taxon>Lophotrochozoa</taxon>
        <taxon>Annelida</taxon>
        <taxon>Clitellata</taxon>
        <taxon>Hirudinea</taxon>
        <taxon>Rhynchobdellida</taxon>
        <taxon>Glossiphoniidae</taxon>
        <taxon>Helobdella</taxon>
    </lineage>
</organism>
<evidence type="ECO:0000313" key="3">
    <source>
        <dbReference type="Proteomes" id="UP000015101"/>
    </source>
</evidence>
<dbReference type="InParanoid" id="T1G5L2"/>
<name>T1G5L2_HELRO</name>
<dbReference type="OrthoDB" id="10003345at2759"/>
<dbReference type="CTD" id="20216359"/>
<dbReference type="EMBL" id="KB097144">
    <property type="protein sequence ID" value="ESN98493.1"/>
    <property type="molecule type" value="Genomic_DNA"/>
</dbReference>
<reference evidence="3" key="1">
    <citation type="submission" date="2012-12" db="EMBL/GenBank/DDBJ databases">
        <authorList>
            <person name="Hellsten U."/>
            <person name="Grimwood J."/>
            <person name="Chapman J.A."/>
            <person name="Shapiro H."/>
            <person name="Aerts A."/>
            <person name="Otillar R.P."/>
            <person name="Terry A.Y."/>
            <person name="Boore J.L."/>
            <person name="Simakov O."/>
            <person name="Marletaz F."/>
            <person name="Cho S.-J."/>
            <person name="Edsinger-Gonzales E."/>
            <person name="Havlak P."/>
            <person name="Kuo D.-H."/>
            <person name="Larsson T."/>
            <person name="Lv J."/>
            <person name="Arendt D."/>
            <person name="Savage R."/>
            <person name="Osoegawa K."/>
            <person name="de Jong P."/>
            <person name="Lindberg D.R."/>
            <person name="Seaver E.C."/>
            <person name="Weisblat D.A."/>
            <person name="Putnam N.H."/>
            <person name="Grigoriev I.V."/>
            <person name="Rokhsar D.S."/>
        </authorList>
    </citation>
    <scope>NUCLEOTIDE SEQUENCE</scope>
</reference>
<evidence type="ECO:0000313" key="2">
    <source>
        <dbReference type="EnsemblMetazoa" id="HelroP84632"/>
    </source>
</evidence>
<dbReference type="HOGENOM" id="CLU_2796782_0_0_1"/>
<reference evidence="2" key="3">
    <citation type="submission" date="2015-06" db="UniProtKB">
        <authorList>
            <consortium name="EnsemblMetazoa"/>
        </authorList>
    </citation>
    <scope>IDENTIFICATION</scope>
</reference>
<keyword evidence="3" id="KW-1185">Reference proteome</keyword>
<dbReference type="KEGG" id="hro:HELRODRAFT_84632"/>
<gene>
    <name evidence="2" type="primary">20216359</name>
    <name evidence="1" type="ORF">HELRODRAFT_84632</name>
</gene>
<reference evidence="1 3" key="2">
    <citation type="journal article" date="2013" name="Nature">
        <title>Insights into bilaterian evolution from three spiralian genomes.</title>
        <authorList>
            <person name="Simakov O."/>
            <person name="Marletaz F."/>
            <person name="Cho S.J."/>
            <person name="Edsinger-Gonzales E."/>
            <person name="Havlak P."/>
            <person name="Hellsten U."/>
            <person name="Kuo D.H."/>
            <person name="Larsson T."/>
            <person name="Lv J."/>
            <person name="Arendt D."/>
            <person name="Savage R."/>
            <person name="Osoegawa K."/>
            <person name="de Jong P."/>
            <person name="Grimwood J."/>
            <person name="Chapman J.A."/>
            <person name="Shapiro H."/>
            <person name="Aerts A."/>
            <person name="Otillar R.P."/>
            <person name="Terry A.Y."/>
            <person name="Boore J.L."/>
            <person name="Grigoriev I.V."/>
            <person name="Lindberg D.R."/>
            <person name="Seaver E.C."/>
            <person name="Weisblat D.A."/>
            <person name="Putnam N.H."/>
            <person name="Rokhsar D.S."/>
        </authorList>
    </citation>
    <scope>NUCLEOTIDE SEQUENCE</scope>
</reference>
<sequence length="68" mass="8488">MLKRILELMYIEPELLAELDEEQKQLLFYKMREEQIRRWKEREREIGDKAIKIPFNFTRKSRKPKGCF</sequence>
<proteinExistence type="predicted"/>
<dbReference type="AlphaFoldDB" id="T1G5L2"/>
<protein>
    <recommendedName>
        <fullName evidence="4">SH2 domain-containing protein</fullName>
    </recommendedName>
</protein>
<evidence type="ECO:0008006" key="4">
    <source>
        <dbReference type="Google" id="ProtNLM"/>
    </source>
</evidence>
<dbReference type="GeneID" id="20216359"/>